<feature type="non-terminal residue" evidence="1">
    <location>
        <position position="1"/>
    </location>
</feature>
<dbReference type="EMBL" id="JAGKQH010000011">
    <property type="protein sequence ID" value="KAG6588089.1"/>
    <property type="molecule type" value="Genomic_DNA"/>
</dbReference>
<dbReference type="Proteomes" id="UP000685013">
    <property type="component" value="Chromosome 11"/>
</dbReference>
<evidence type="ECO:0000313" key="1">
    <source>
        <dbReference type="EMBL" id="KAG6588089.1"/>
    </source>
</evidence>
<organism evidence="1 2">
    <name type="scientific">Cucurbita argyrosperma subsp. sororia</name>
    <dbReference type="NCBI Taxonomy" id="37648"/>
    <lineage>
        <taxon>Eukaryota</taxon>
        <taxon>Viridiplantae</taxon>
        <taxon>Streptophyta</taxon>
        <taxon>Embryophyta</taxon>
        <taxon>Tracheophyta</taxon>
        <taxon>Spermatophyta</taxon>
        <taxon>Magnoliopsida</taxon>
        <taxon>eudicotyledons</taxon>
        <taxon>Gunneridae</taxon>
        <taxon>Pentapetalae</taxon>
        <taxon>rosids</taxon>
        <taxon>fabids</taxon>
        <taxon>Cucurbitales</taxon>
        <taxon>Cucurbitaceae</taxon>
        <taxon>Cucurbiteae</taxon>
        <taxon>Cucurbita</taxon>
    </lineage>
</organism>
<sequence>MPRKGCHRSYDESASRARQRGNYRLISPVISTNVRPQPPVSRTIDTAAARRSLEEQSRTHYGYSCFLSNFYILCQGAYVFEIRKWRFRDEDRNLSLLRHMNLIFPWKYRLISGS</sequence>
<comment type="caution">
    <text evidence="1">The sequence shown here is derived from an EMBL/GenBank/DDBJ whole genome shotgun (WGS) entry which is preliminary data.</text>
</comment>
<reference evidence="1 2" key="1">
    <citation type="journal article" date="2021" name="Hortic Res">
        <title>The domestication of Cucurbita argyrosperma as revealed by the genome of its wild relative.</title>
        <authorList>
            <person name="Barrera-Redondo J."/>
            <person name="Sanchez-de la Vega G."/>
            <person name="Aguirre-Liguori J.A."/>
            <person name="Castellanos-Morales G."/>
            <person name="Gutierrez-Guerrero Y.T."/>
            <person name="Aguirre-Dugua X."/>
            <person name="Aguirre-Planter E."/>
            <person name="Tenaillon M.I."/>
            <person name="Lira-Saade R."/>
            <person name="Eguiarte L.E."/>
        </authorList>
    </citation>
    <scope>NUCLEOTIDE SEQUENCE [LARGE SCALE GENOMIC DNA]</scope>
    <source>
        <strain evidence="1">JBR-2021</strain>
    </source>
</reference>
<gene>
    <name evidence="1" type="ORF">SDJN03_16654</name>
</gene>
<accession>A0AAV6MVT9</accession>
<keyword evidence="2" id="KW-1185">Reference proteome</keyword>
<proteinExistence type="predicted"/>
<evidence type="ECO:0000313" key="2">
    <source>
        <dbReference type="Proteomes" id="UP000685013"/>
    </source>
</evidence>
<protein>
    <submittedName>
        <fullName evidence="1">Uncharacterized protein</fullName>
    </submittedName>
</protein>
<name>A0AAV6MVT9_9ROSI</name>
<dbReference type="AlphaFoldDB" id="A0AAV6MVT9"/>